<evidence type="ECO:0000256" key="1">
    <source>
        <dbReference type="SAM" id="MobiDB-lite"/>
    </source>
</evidence>
<protein>
    <submittedName>
        <fullName evidence="2">Uncharacterized protein</fullName>
    </submittedName>
</protein>
<dbReference type="AlphaFoldDB" id="A0A4P9WA45"/>
<feature type="region of interest" description="Disordered" evidence="1">
    <location>
        <begin position="79"/>
        <end position="98"/>
    </location>
</feature>
<evidence type="ECO:0000313" key="3">
    <source>
        <dbReference type="Proteomes" id="UP000269721"/>
    </source>
</evidence>
<reference evidence="3" key="1">
    <citation type="journal article" date="2018" name="Nat. Microbiol.">
        <title>Leveraging single-cell genomics to expand the fungal tree of life.</title>
        <authorList>
            <person name="Ahrendt S.R."/>
            <person name="Quandt C.A."/>
            <person name="Ciobanu D."/>
            <person name="Clum A."/>
            <person name="Salamov A."/>
            <person name="Andreopoulos B."/>
            <person name="Cheng J.F."/>
            <person name="Woyke T."/>
            <person name="Pelin A."/>
            <person name="Henrissat B."/>
            <person name="Reynolds N.K."/>
            <person name="Benny G.L."/>
            <person name="Smith M.E."/>
            <person name="James T.Y."/>
            <person name="Grigoriev I.V."/>
        </authorList>
    </citation>
    <scope>NUCLEOTIDE SEQUENCE [LARGE SCALE GENOMIC DNA]</scope>
</reference>
<keyword evidence="3" id="KW-1185">Reference proteome</keyword>
<organism evidence="2 3">
    <name type="scientific">Blyttiomyces helicus</name>
    <dbReference type="NCBI Taxonomy" id="388810"/>
    <lineage>
        <taxon>Eukaryota</taxon>
        <taxon>Fungi</taxon>
        <taxon>Fungi incertae sedis</taxon>
        <taxon>Chytridiomycota</taxon>
        <taxon>Chytridiomycota incertae sedis</taxon>
        <taxon>Chytridiomycetes</taxon>
        <taxon>Chytridiomycetes incertae sedis</taxon>
        <taxon>Blyttiomyces</taxon>
    </lineage>
</organism>
<accession>A0A4P9WA45</accession>
<gene>
    <name evidence="2" type="ORF">BDK51DRAFT_38972</name>
</gene>
<name>A0A4P9WA45_9FUNG</name>
<dbReference type="Proteomes" id="UP000269721">
    <property type="component" value="Unassembled WGS sequence"/>
</dbReference>
<evidence type="ECO:0000313" key="2">
    <source>
        <dbReference type="EMBL" id="RKO87106.1"/>
    </source>
</evidence>
<proteinExistence type="predicted"/>
<sequence length="131" mass="13891">MDLLLPLREGDRNMGKFRPFTLGRLGRGYASAVEVFDAVDGGGGAEICDSRRHGGTPLKLPGHLPPALDDDFPGADYPGVCGLPRGGDDGTSSSSPKCPVPSFRYQNLGLAMLHWAEFTFSSLNGTVLTKP</sequence>
<dbReference type="EMBL" id="KZ997678">
    <property type="protein sequence ID" value="RKO87106.1"/>
    <property type="molecule type" value="Genomic_DNA"/>
</dbReference>